<evidence type="ECO:0000313" key="3">
    <source>
        <dbReference type="Proteomes" id="UP000295601"/>
    </source>
</evidence>
<dbReference type="AlphaFoldDB" id="A0A4R6RT75"/>
<name>A0A4R6RT75_9MICO</name>
<comment type="caution">
    <text evidence="2">The sequence shown here is derived from an EMBL/GenBank/DDBJ whole genome shotgun (WGS) entry which is preliminary data.</text>
</comment>
<organism evidence="2 3">
    <name type="scientific">Leucobacter luti</name>
    <dbReference type="NCBI Taxonomy" id="340320"/>
    <lineage>
        <taxon>Bacteria</taxon>
        <taxon>Bacillati</taxon>
        <taxon>Actinomycetota</taxon>
        <taxon>Actinomycetes</taxon>
        <taxon>Micrococcales</taxon>
        <taxon>Microbacteriaceae</taxon>
        <taxon>Leucobacter</taxon>
    </lineage>
</organism>
<reference evidence="2 3" key="1">
    <citation type="submission" date="2019-03" db="EMBL/GenBank/DDBJ databases">
        <title>Genomic analyses of the natural microbiome of Caenorhabditis elegans.</title>
        <authorList>
            <person name="Samuel B."/>
        </authorList>
    </citation>
    <scope>NUCLEOTIDE SEQUENCE [LARGE SCALE GENOMIC DNA]</scope>
    <source>
        <strain evidence="2 3">JUb18</strain>
    </source>
</reference>
<sequence length="96" mass="10556">MATTTDNLRSLMNQATPSIRDGADDHTWEQRLLEQNDNMIERLKSNEPLDIRRGLARGVAVFSIYELLLSARKESGSDVSAVAGGNVNKELELVAA</sequence>
<feature type="region of interest" description="Disordered" evidence="1">
    <location>
        <begin position="1"/>
        <end position="23"/>
    </location>
</feature>
<accession>A0A4R6RT75</accession>
<gene>
    <name evidence="2" type="ORF">EDF62_3248</name>
</gene>
<dbReference type="Proteomes" id="UP000295601">
    <property type="component" value="Unassembled WGS sequence"/>
</dbReference>
<protein>
    <submittedName>
        <fullName evidence="2">Uncharacterized protein</fullName>
    </submittedName>
</protein>
<dbReference type="EMBL" id="SNYA01000009">
    <property type="protein sequence ID" value="TDP89517.1"/>
    <property type="molecule type" value="Genomic_DNA"/>
</dbReference>
<keyword evidence="3" id="KW-1185">Reference proteome</keyword>
<evidence type="ECO:0000256" key="1">
    <source>
        <dbReference type="SAM" id="MobiDB-lite"/>
    </source>
</evidence>
<proteinExistence type="predicted"/>
<dbReference type="RefSeq" id="WP_133617770.1">
    <property type="nucleotide sequence ID" value="NZ_SNYA01000009.1"/>
</dbReference>
<feature type="compositionally biased region" description="Polar residues" evidence="1">
    <location>
        <begin position="1"/>
        <end position="17"/>
    </location>
</feature>
<evidence type="ECO:0000313" key="2">
    <source>
        <dbReference type="EMBL" id="TDP89517.1"/>
    </source>
</evidence>